<sequence length="266" mass="29976">MAYAHQRPDVDTSSLDPAEEEKEKGKGDLEKVKRNAQEAIHHLHLRTLSLVLTHTEMRKLITNAGTVGHDLVKSSAKAAEAVAPKPEQLARADNPAPHDHFVETEPLTDFFPEERREHWIWSGKKVILECQKHKDYKESTHGRGTRAMLGKVRKRGRESFLLGSSPRILLYVLRWISSIADAADDESLKKWWISIDGHIPKVCLLSSSIRSPSRPQSFIQVGYIPIPRVEYTDDNVDLVMENLTLSGRHLFPNMRDSGIANVVLGG</sequence>
<dbReference type="PANTHER" id="PTHR31138:SF1">
    <property type="entry name" value="PDZ DOMAIN-CONTAINING PROTEIN"/>
    <property type="match status" value="1"/>
</dbReference>
<keyword evidence="4" id="KW-1185">Reference proteome</keyword>
<name>A0A8H6Z882_9AGAR</name>
<dbReference type="OrthoDB" id="3070410at2759"/>
<evidence type="ECO:0000313" key="3">
    <source>
        <dbReference type="EMBL" id="KAF7372136.1"/>
    </source>
</evidence>
<dbReference type="Pfam" id="PF19343">
    <property type="entry name" value="HAM1_N"/>
    <property type="match status" value="3"/>
</dbReference>
<proteinExistence type="predicted"/>
<evidence type="ECO:0000313" key="4">
    <source>
        <dbReference type="Proteomes" id="UP000620124"/>
    </source>
</evidence>
<protein>
    <recommendedName>
        <fullName evidence="2">HAM1-like N-terminal domain-containing protein</fullName>
    </recommendedName>
</protein>
<evidence type="ECO:0000256" key="1">
    <source>
        <dbReference type="SAM" id="MobiDB-lite"/>
    </source>
</evidence>
<comment type="caution">
    <text evidence="3">The sequence shown here is derived from an EMBL/GenBank/DDBJ whole genome shotgun (WGS) entry which is preliminary data.</text>
</comment>
<feature type="domain" description="HAM1-like N-terminal" evidence="2">
    <location>
        <begin position="209"/>
        <end position="261"/>
    </location>
</feature>
<evidence type="ECO:0000259" key="2">
    <source>
        <dbReference type="Pfam" id="PF19343"/>
    </source>
</evidence>
<dbReference type="PANTHER" id="PTHR31138">
    <property type="entry name" value="CHROMOSOME 19, WHOLE GENOME SHOTGUN SEQUENCE"/>
    <property type="match status" value="1"/>
</dbReference>
<dbReference type="EMBL" id="JACAZI010000001">
    <property type="protein sequence ID" value="KAF7372136.1"/>
    <property type="molecule type" value="Genomic_DNA"/>
</dbReference>
<feature type="compositionally biased region" description="Basic and acidic residues" evidence="1">
    <location>
        <begin position="21"/>
        <end position="30"/>
    </location>
</feature>
<accession>A0A8H6Z882</accession>
<gene>
    <name evidence="3" type="ORF">MVEN_00072500</name>
</gene>
<dbReference type="AlphaFoldDB" id="A0A8H6Z882"/>
<feature type="region of interest" description="Disordered" evidence="1">
    <location>
        <begin position="1"/>
        <end position="30"/>
    </location>
</feature>
<dbReference type="InterPro" id="IPR045967">
    <property type="entry name" value="HAM1-like_N"/>
</dbReference>
<feature type="compositionally biased region" description="Basic and acidic residues" evidence="1">
    <location>
        <begin position="1"/>
        <end position="10"/>
    </location>
</feature>
<feature type="domain" description="HAM1-like N-terminal" evidence="2">
    <location>
        <begin position="14"/>
        <end position="105"/>
    </location>
</feature>
<feature type="domain" description="HAM1-like N-terminal" evidence="2">
    <location>
        <begin position="107"/>
        <end position="139"/>
    </location>
</feature>
<organism evidence="3 4">
    <name type="scientific">Mycena venus</name>
    <dbReference type="NCBI Taxonomy" id="2733690"/>
    <lineage>
        <taxon>Eukaryota</taxon>
        <taxon>Fungi</taxon>
        <taxon>Dikarya</taxon>
        <taxon>Basidiomycota</taxon>
        <taxon>Agaricomycotina</taxon>
        <taxon>Agaricomycetes</taxon>
        <taxon>Agaricomycetidae</taxon>
        <taxon>Agaricales</taxon>
        <taxon>Marasmiineae</taxon>
        <taxon>Mycenaceae</taxon>
        <taxon>Mycena</taxon>
    </lineage>
</organism>
<dbReference type="Proteomes" id="UP000620124">
    <property type="component" value="Unassembled WGS sequence"/>
</dbReference>
<reference evidence="3" key="1">
    <citation type="submission" date="2020-05" db="EMBL/GenBank/DDBJ databases">
        <title>Mycena genomes resolve the evolution of fungal bioluminescence.</title>
        <authorList>
            <person name="Tsai I.J."/>
        </authorList>
    </citation>
    <scope>NUCLEOTIDE SEQUENCE</scope>
    <source>
        <strain evidence="3">CCC161011</strain>
    </source>
</reference>